<gene>
    <name evidence="1" type="ORF">U9M48_005069</name>
</gene>
<protein>
    <submittedName>
        <fullName evidence="1">Uncharacterized protein</fullName>
    </submittedName>
</protein>
<dbReference type="Gene3D" id="3.80.10.10">
    <property type="entry name" value="Ribonuclease Inhibitor"/>
    <property type="match status" value="1"/>
</dbReference>
<dbReference type="AlphaFoldDB" id="A0AAQ3PWV5"/>
<proteinExistence type="predicted"/>
<name>A0AAQ3PWV5_PASNO</name>
<dbReference type="EMBL" id="CP144745">
    <property type="protein sequence ID" value="WVZ54244.1"/>
    <property type="molecule type" value="Genomic_DNA"/>
</dbReference>
<organism evidence="1 2">
    <name type="scientific">Paspalum notatum var. saurae</name>
    <dbReference type="NCBI Taxonomy" id="547442"/>
    <lineage>
        <taxon>Eukaryota</taxon>
        <taxon>Viridiplantae</taxon>
        <taxon>Streptophyta</taxon>
        <taxon>Embryophyta</taxon>
        <taxon>Tracheophyta</taxon>
        <taxon>Spermatophyta</taxon>
        <taxon>Magnoliopsida</taxon>
        <taxon>Liliopsida</taxon>
        <taxon>Poales</taxon>
        <taxon>Poaceae</taxon>
        <taxon>PACMAD clade</taxon>
        <taxon>Panicoideae</taxon>
        <taxon>Andropogonodae</taxon>
        <taxon>Paspaleae</taxon>
        <taxon>Paspalinae</taxon>
        <taxon>Paspalum</taxon>
    </lineage>
</organism>
<dbReference type="SUPFAM" id="SSF52058">
    <property type="entry name" value="L domain-like"/>
    <property type="match status" value="1"/>
</dbReference>
<dbReference type="PANTHER" id="PTHR45631:SF45">
    <property type="entry name" value="LEUCINE-RICH REPEAT (LRR) FAMILY PROTEIN"/>
    <property type="match status" value="1"/>
</dbReference>
<sequence length="157" mass="16915">MVVCSEGGRIPAMALAKRSLNLPSDSRGDPCLPKGNSWTVFTCNEDPLARVIAINLTNFGVGGLISDHIANLTPVSSMHVEDNGLTDMLSESLGNIAKLKELLHSETLIRTYLHSYLTPSNAFTKSTYLEIGKVLPPHAPLCQENVGSTARTQLCSH</sequence>
<accession>A0AAQ3PWV5</accession>
<dbReference type="InterPro" id="IPR032675">
    <property type="entry name" value="LRR_dom_sf"/>
</dbReference>
<dbReference type="Proteomes" id="UP001341281">
    <property type="component" value="Chromosome 01"/>
</dbReference>
<reference evidence="1 2" key="1">
    <citation type="submission" date="2024-02" db="EMBL/GenBank/DDBJ databases">
        <title>High-quality chromosome-scale genome assembly of Pensacola bahiagrass (Paspalum notatum Flugge var. saurae).</title>
        <authorList>
            <person name="Vega J.M."/>
            <person name="Podio M."/>
            <person name="Orjuela J."/>
            <person name="Siena L.A."/>
            <person name="Pessino S.C."/>
            <person name="Combes M.C."/>
            <person name="Mariac C."/>
            <person name="Albertini E."/>
            <person name="Pupilli F."/>
            <person name="Ortiz J.P.A."/>
            <person name="Leblanc O."/>
        </authorList>
    </citation>
    <scope>NUCLEOTIDE SEQUENCE [LARGE SCALE GENOMIC DNA]</scope>
    <source>
        <strain evidence="1">R1</strain>
        <tissue evidence="1">Leaf</tissue>
    </source>
</reference>
<dbReference type="PANTHER" id="PTHR45631">
    <property type="entry name" value="OS07G0107800 PROTEIN-RELATED"/>
    <property type="match status" value="1"/>
</dbReference>
<keyword evidence="2" id="KW-1185">Reference proteome</keyword>
<evidence type="ECO:0000313" key="1">
    <source>
        <dbReference type="EMBL" id="WVZ54244.1"/>
    </source>
</evidence>
<evidence type="ECO:0000313" key="2">
    <source>
        <dbReference type="Proteomes" id="UP001341281"/>
    </source>
</evidence>